<organism evidence="5 6">
    <name type="scientific">Aquirhabdus parva</name>
    <dbReference type="NCBI Taxonomy" id="2283318"/>
    <lineage>
        <taxon>Bacteria</taxon>
        <taxon>Pseudomonadati</taxon>
        <taxon>Pseudomonadota</taxon>
        <taxon>Gammaproteobacteria</taxon>
        <taxon>Moraxellales</taxon>
        <taxon>Moraxellaceae</taxon>
        <taxon>Aquirhabdus</taxon>
    </lineage>
</organism>
<dbReference type="InterPro" id="IPR009057">
    <property type="entry name" value="Homeodomain-like_sf"/>
</dbReference>
<gene>
    <name evidence="5" type="ORF">HYN46_11355</name>
</gene>
<dbReference type="GO" id="GO:0003700">
    <property type="term" value="F:DNA-binding transcription factor activity"/>
    <property type="evidence" value="ECO:0007669"/>
    <property type="project" value="InterPro"/>
</dbReference>
<dbReference type="EMBL" id="CP031222">
    <property type="protein sequence ID" value="AXI03384.1"/>
    <property type="molecule type" value="Genomic_DNA"/>
</dbReference>
<keyword evidence="1" id="KW-0805">Transcription regulation</keyword>
<dbReference type="PROSITE" id="PS01124">
    <property type="entry name" value="HTH_ARAC_FAMILY_2"/>
    <property type="match status" value="1"/>
</dbReference>
<dbReference type="Pfam" id="PF12833">
    <property type="entry name" value="HTH_18"/>
    <property type="match status" value="1"/>
</dbReference>
<evidence type="ECO:0000256" key="1">
    <source>
        <dbReference type="ARBA" id="ARBA00023015"/>
    </source>
</evidence>
<dbReference type="PANTHER" id="PTHR47894:SF1">
    <property type="entry name" value="HTH-TYPE TRANSCRIPTIONAL REGULATOR VQSM"/>
    <property type="match status" value="1"/>
</dbReference>
<dbReference type="Gene3D" id="1.10.10.60">
    <property type="entry name" value="Homeodomain-like"/>
    <property type="match status" value="1"/>
</dbReference>
<evidence type="ECO:0000259" key="4">
    <source>
        <dbReference type="PROSITE" id="PS01124"/>
    </source>
</evidence>
<dbReference type="PANTHER" id="PTHR47894">
    <property type="entry name" value="HTH-TYPE TRANSCRIPTIONAL REGULATOR GADX"/>
    <property type="match status" value="1"/>
</dbReference>
<name>A0A345P7X5_9GAMM</name>
<dbReference type="InterPro" id="IPR018060">
    <property type="entry name" value="HTH_AraC"/>
</dbReference>
<evidence type="ECO:0000256" key="2">
    <source>
        <dbReference type="ARBA" id="ARBA00023125"/>
    </source>
</evidence>
<keyword evidence="2" id="KW-0238">DNA-binding</keyword>
<dbReference type="GO" id="GO:0005829">
    <property type="term" value="C:cytosol"/>
    <property type="evidence" value="ECO:0007669"/>
    <property type="project" value="TreeGrafter"/>
</dbReference>
<sequence>MTSTATDLKSIFYPSFITVILMNELAQLGVDTQEVLRVSGIDERDLISPAPRVTYKQLQRFIHHATKSLDPSAAFHAGLSVQITDFGMWGFGLLSSESYRDAIRFGCKYQLLLGPLAEVEFSEIDHIAMWTYRSILDFNKQDREHLFSIEFHLSKLLAVLRIAFGPDIALKQVTLTYDEPAHAALYRQVFGCPILFNQPTNTLSMSAKHLDRLLMTANPITKQIVIDYCNNELVKIYADIGIEAHIRKLLMTQTERFPDIDEIAASLAMHPRTLRRKLGLAGTSYRKILTDMRKYLAIKYLIETDLTHSEIAIKLSFSDSASFRKAFKRWTNKQPSAYRRHIIEG</sequence>
<feature type="domain" description="HTH araC/xylS-type" evidence="4">
    <location>
        <begin position="244"/>
        <end position="341"/>
    </location>
</feature>
<dbReference type="KEGG" id="mbah:HYN46_11355"/>
<dbReference type="SMART" id="SM00342">
    <property type="entry name" value="HTH_ARAC"/>
    <property type="match status" value="1"/>
</dbReference>
<dbReference type="RefSeq" id="WP_114899492.1">
    <property type="nucleotide sequence ID" value="NZ_CP031222.1"/>
</dbReference>
<dbReference type="GO" id="GO:0000976">
    <property type="term" value="F:transcription cis-regulatory region binding"/>
    <property type="evidence" value="ECO:0007669"/>
    <property type="project" value="TreeGrafter"/>
</dbReference>
<keyword evidence="6" id="KW-1185">Reference proteome</keyword>
<dbReference type="Proteomes" id="UP000253940">
    <property type="component" value="Chromosome"/>
</dbReference>
<evidence type="ECO:0000313" key="6">
    <source>
        <dbReference type="Proteomes" id="UP000253940"/>
    </source>
</evidence>
<dbReference type="AlphaFoldDB" id="A0A345P7X5"/>
<dbReference type="InterPro" id="IPR032687">
    <property type="entry name" value="AraC-type_N"/>
</dbReference>
<reference evidence="5 6" key="1">
    <citation type="submission" date="2018-07" db="EMBL/GenBank/DDBJ databases">
        <title>Genome sequencing of Moraxellaceae gen. HYN0046.</title>
        <authorList>
            <person name="Kim M."/>
            <person name="Yi H."/>
        </authorList>
    </citation>
    <scope>NUCLEOTIDE SEQUENCE [LARGE SCALE GENOMIC DNA]</scope>
    <source>
        <strain evidence="5 6">HYN0046</strain>
    </source>
</reference>
<accession>A0A345P7X5</accession>
<evidence type="ECO:0000313" key="5">
    <source>
        <dbReference type="EMBL" id="AXI03384.1"/>
    </source>
</evidence>
<proteinExistence type="predicted"/>
<dbReference type="SUPFAM" id="SSF46689">
    <property type="entry name" value="Homeodomain-like"/>
    <property type="match status" value="1"/>
</dbReference>
<dbReference type="Pfam" id="PF12625">
    <property type="entry name" value="Arabinose_bd"/>
    <property type="match status" value="1"/>
</dbReference>
<evidence type="ECO:0000256" key="3">
    <source>
        <dbReference type="ARBA" id="ARBA00023163"/>
    </source>
</evidence>
<keyword evidence="3" id="KW-0804">Transcription</keyword>
<protein>
    <submittedName>
        <fullName evidence="5">AraC family transcriptional regulator</fullName>
    </submittedName>
</protein>
<dbReference type="OrthoDB" id="5582699at2"/>